<dbReference type="Proteomes" id="UP000663881">
    <property type="component" value="Unassembled WGS sequence"/>
</dbReference>
<dbReference type="GO" id="GO:0045202">
    <property type="term" value="C:synapse"/>
    <property type="evidence" value="ECO:0007669"/>
    <property type="project" value="TreeGrafter"/>
</dbReference>
<feature type="domain" description="Fibronectin type-III" evidence="2">
    <location>
        <begin position="1"/>
        <end position="90"/>
    </location>
</feature>
<dbReference type="EMBL" id="CAJOAY010022637">
    <property type="protein sequence ID" value="CAF4359222.1"/>
    <property type="molecule type" value="Genomic_DNA"/>
</dbReference>
<dbReference type="SMART" id="SM00060">
    <property type="entry name" value="FN3"/>
    <property type="match status" value="2"/>
</dbReference>
<evidence type="ECO:0000313" key="3">
    <source>
        <dbReference type="EMBL" id="CAF4359222.1"/>
    </source>
</evidence>
<feature type="non-terminal residue" evidence="3">
    <location>
        <position position="201"/>
    </location>
</feature>
<organism evidence="3 4">
    <name type="scientific">Adineta steineri</name>
    <dbReference type="NCBI Taxonomy" id="433720"/>
    <lineage>
        <taxon>Eukaryota</taxon>
        <taxon>Metazoa</taxon>
        <taxon>Spiralia</taxon>
        <taxon>Gnathifera</taxon>
        <taxon>Rotifera</taxon>
        <taxon>Eurotatoria</taxon>
        <taxon>Bdelloidea</taxon>
        <taxon>Adinetida</taxon>
        <taxon>Adinetidae</taxon>
        <taxon>Adineta</taxon>
    </lineage>
</organism>
<proteinExistence type="predicted"/>
<sequence>VYDTSMDISWQKPLEINGDLIGYELEWYQMNNTQLNLSDRLVVEIKPDLTTYKINNLSATTWYTISVRAKTRKGFGLKRSASIESGYPPEMPSPPTNLEVISIEKRSAIIKFTPGYTGKTNILRYIIEIQMKSNNSQWENLESFNIEQSTLTLHDLHPYQLYRIRMSAVNIKGISNTSIPTEFFRTKPDVPSSVPQMLLAQ</sequence>
<accession>A0A820LMK9</accession>
<dbReference type="Pfam" id="PF00041">
    <property type="entry name" value="fn3"/>
    <property type="match status" value="2"/>
</dbReference>
<dbReference type="InterPro" id="IPR036116">
    <property type="entry name" value="FN3_sf"/>
</dbReference>
<reference evidence="3" key="1">
    <citation type="submission" date="2021-02" db="EMBL/GenBank/DDBJ databases">
        <authorList>
            <person name="Nowell W R."/>
        </authorList>
    </citation>
    <scope>NUCLEOTIDE SEQUENCE</scope>
</reference>
<dbReference type="AlphaFoldDB" id="A0A820LMK9"/>
<name>A0A820LMK9_9BILA</name>
<dbReference type="PROSITE" id="PS50853">
    <property type="entry name" value="FN3"/>
    <property type="match status" value="2"/>
</dbReference>
<gene>
    <name evidence="3" type="ORF">OKA104_LOCUS49230</name>
</gene>
<dbReference type="PANTHER" id="PTHR13817">
    <property type="entry name" value="TITIN"/>
    <property type="match status" value="1"/>
</dbReference>
<dbReference type="SUPFAM" id="SSF49265">
    <property type="entry name" value="Fibronectin type III"/>
    <property type="match status" value="2"/>
</dbReference>
<evidence type="ECO:0000313" key="4">
    <source>
        <dbReference type="Proteomes" id="UP000663881"/>
    </source>
</evidence>
<dbReference type="InterPro" id="IPR013783">
    <property type="entry name" value="Ig-like_fold"/>
</dbReference>
<dbReference type="GO" id="GO:0007156">
    <property type="term" value="P:homophilic cell adhesion via plasma membrane adhesion molecules"/>
    <property type="evidence" value="ECO:0007669"/>
    <property type="project" value="TreeGrafter"/>
</dbReference>
<dbReference type="CDD" id="cd00063">
    <property type="entry name" value="FN3"/>
    <property type="match status" value="2"/>
</dbReference>
<feature type="non-terminal residue" evidence="3">
    <location>
        <position position="1"/>
    </location>
</feature>
<dbReference type="PANTHER" id="PTHR13817:SF121">
    <property type="entry name" value="PROTEIN SIDEKICK-LIKE PROTEIN"/>
    <property type="match status" value="1"/>
</dbReference>
<dbReference type="InterPro" id="IPR003961">
    <property type="entry name" value="FN3_dom"/>
</dbReference>
<evidence type="ECO:0000256" key="1">
    <source>
        <dbReference type="ARBA" id="ARBA00022737"/>
    </source>
</evidence>
<comment type="caution">
    <text evidence="3">The sequence shown here is derived from an EMBL/GenBank/DDBJ whole genome shotgun (WGS) entry which is preliminary data.</text>
</comment>
<dbReference type="InterPro" id="IPR050964">
    <property type="entry name" value="Striated_Muscle_Regulatory"/>
</dbReference>
<dbReference type="PRINTS" id="PR00014">
    <property type="entry name" value="FNTYPEIII"/>
</dbReference>
<evidence type="ECO:0000259" key="2">
    <source>
        <dbReference type="PROSITE" id="PS50853"/>
    </source>
</evidence>
<dbReference type="GO" id="GO:0007416">
    <property type="term" value="P:synapse assembly"/>
    <property type="evidence" value="ECO:0007669"/>
    <property type="project" value="TreeGrafter"/>
</dbReference>
<keyword evidence="1" id="KW-0677">Repeat</keyword>
<protein>
    <recommendedName>
        <fullName evidence="2">Fibronectin type-III domain-containing protein</fullName>
    </recommendedName>
</protein>
<dbReference type="Gene3D" id="2.60.40.10">
    <property type="entry name" value="Immunoglobulins"/>
    <property type="match status" value="2"/>
</dbReference>
<feature type="domain" description="Fibronectin type-III" evidence="2">
    <location>
        <begin position="94"/>
        <end position="189"/>
    </location>
</feature>